<dbReference type="EMBL" id="CP027569">
    <property type="protein sequence ID" value="AVO26703.1"/>
    <property type="molecule type" value="Genomic_DNA"/>
</dbReference>
<evidence type="ECO:0000256" key="2">
    <source>
        <dbReference type="ARBA" id="ARBA00023210"/>
    </source>
</evidence>
<comment type="similarity">
    <text evidence="5">Belongs to the SepF family.</text>
</comment>
<evidence type="ECO:0000256" key="1">
    <source>
        <dbReference type="ARBA" id="ARBA00022618"/>
    </source>
</evidence>
<evidence type="ECO:0000256" key="5">
    <source>
        <dbReference type="HAMAP-Rule" id="MF_01197"/>
    </source>
</evidence>
<dbReference type="Proteomes" id="UP000536773">
    <property type="component" value="Unassembled WGS sequence"/>
</dbReference>
<dbReference type="GO" id="GO:0005737">
    <property type="term" value="C:cytoplasm"/>
    <property type="evidence" value="ECO:0007669"/>
    <property type="project" value="UniProtKB-SubCell"/>
</dbReference>
<feature type="compositionally biased region" description="Acidic residues" evidence="6">
    <location>
        <begin position="18"/>
        <end position="36"/>
    </location>
</feature>
<dbReference type="Pfam" id="PF04472">
    <property type="entry name" value="SepF"/>
    <property type="match status" value="1"/>
</dbReference>
<dbReference type="AlphaFoldDB" id="A0A1M6M891"/>
<dbReference type="EMBL" id="JABBJH010000028">
    <property type="protein sequence ID" value="NMK39973.1"/>
    <property type="molecule type" value="Genomic_DNA"/>
</dbReference>
<gene>
    <name evidence="5" type="primary">sepF</name>
    <name evidence="7" type="ORF">C6Y28_03215</name>
    <name evidence="8" type="ORF">HG933_11480</name>
</gene>
<protein>
    <recommendedName>
        <fullName evidence="5">Cell division protein SepF</fullName>
    </recommendedName>
</protein>
<dbReference type="Gene3D" id="3.30.110.150">
    <property type="entry name" value="SepF-like protein"/>
    <property type="match status" value="1"/>
</dbReference>
<organism evidence="8 10">
    <name type="scientific">Megasphaera elsdenii</name>
    <dbReference type="NCBI Taxonomy" id="907"/>
    <lineage>
        <taxon>Bacteria</taxon>
        <taxon>Bacillati</taxon>
        <taxon>Bacillota</taxon>
        <taxon>Negativicutes</taxon>
        <taxon>Veillonellales</taxon>
        <taxon>Veillonellaceae</taxon>
        <taxon>Megasphaera</taxon>
    </lineage>
</organism>
<evidence type="ECO:0000256" key="3">
    <source>
        <dbReference type="ARBA" id="ARBA00023306"/>
    </source>
</evidence>
<evidence type="ECO:0000313" key="10">
    <source>
        <dbReference type="Proteomes" id="UP000536773"/>
    </source>
</evidence>
<keyword evidence="3 5" id="KW-0131">Cell cycle</keyword>
<comment type="function">
    <text evidence="4 5">Cell division protein that is part of the divisome complex and is recruited early to the Z-ring. Probably stimulates Z-ring formation, perhaps through the cross-linking of FtsZ protofilaments. Its function overlaps with FtsA.</text>
</comment>
<accession>A0A1M6M891</accession>
<keyword evidence="1 5" id="KW-0132">Cell division</keyword>
<comment type="subunit">
    <text evidence="5">Homodimer. Interacts with FtsZ.</text>
</comment>
<dbReference type="InterPro" id="IPR007561">
    <property type="entry name" value="Cell_div_SepF/SepF-rel"/>
</dbReference>
<evidence type="ECO:0000256" key="6">
    <source>
        <dbReference type="SAM" id="MobiDB-lite"/>
    </source>
</evidence>
<reference evidence="7 9" key="1">
    <citation type="journal article" date="2018" name="Genome Announc.">
        <title>Complete genomes of two Megasphaera elsdenii strains, NCIMB 702410 and ATCC 25940.</title>
        <authorList>
            <person name="Hatmaker E.A."/>
            <person name="O'Dell K."/>
            <person name="Riley L.A."/>
            <person name="Klingeman D.M."/>
            <person name="Guss A.M."/>
        </authorList>
    </citation>
    <scope>NUCLEOTIDE SEQUENCE [LARGE SCALE GENOMIC DNA]</scope>
    <source>
        <strain evidence="7 9">NCIMB702410</strain>
    </source>
</reference>
<comment type="subcellular location">
    <subcellularLocation>
        <location evidence="5">Cytoplasm</location>
    </subcellularLocation>
    <text evidence="5">Localizes to the division site, in a FtsZ-dependent manner.</text>
</comment>
<dbReference type="InterPro" id="IPR023052">
    <property type="entry name" value="Cell_div_SepF"/>
</dbReference>
<evidence type="ECO:0000313" key="7">
    <source>
        <dbReference type="EMBL" id="AVO26703.1"/>
    </source>
</evidence>
<dbReference type="GeneID" id="97491123"/>
<dbReference type="OrthoDB" id="9815206at2"/>
<evidence type="ECO:0000313" key="9">
    <source>
        <dbReference type="Proteomes" id="UP000238358"/>
    </source>
</evidence>
<feature type="region of interest" description="Disordered" evidence="6">
    <location>
        <begin position="16"/>
        <end position="51"/>
    </location>
</feature>
<feature type="compositionally biased region" description="Low complexity" evidence="6">
    <location>
        <begin position="155"/>
        <end position="170"/>
    </location>
</feature>
<proteinExistence type="inferred from homology"/>
<name>A0A1M6M891_MEGEL</name>
<dbReference type="GO" id="GO:0043093">
    <property type="term" value="P:FtsZ-dependent cytokinesis"/>
    <property type="evidence" value="ECO:0007669"/>
    <property type="project" value="UniProtKB-UniRule"/>
</dbReference>
<keyword evidence="2 5" id="KW-0717">Septation</keyword>
<feature type="region of interest" description="Disordered" evidence="6">
    <location>
        <begin position="146"/>
        <end position="170"/>
    </location>
</feature>
<evidence type="ECO:0000313" key="8">
    <source>
        <dbReference type="EMBL" id="NMK39973.1"/>
    </source>
</evidence>
<dbReference type="RefSeq" id="WP_014015160.1">
    <property type="nucleotide sequence ID" value="NZ_CABMON010000007.1"/>
</dbReference>
<dbReference type="GO" id="GO:0000917">
    <property type="term" value="P:division septum assembly"/>
    <property type="evidence" value="ECO:0007669"/>
    <property type="project" value="UniProtKB-KW"/>
</dbReference>
<sequence length="170" mass="19033">MGVKKVWDKLVGTVGGVNEDDEFETDEYEDEEEMEEERPPRRTPAVAPRRSSVNYAAPQEKPLRMVIVEPETFDDSQSIADYIRDRKPVVINFESTPDDIAKRVVDFVSGATYALDGNIQKVGKEIFLCVPSNVTVDHGKRDDYGDFNTPPLSWNGGSNNNSNGNNTPQH</sequence>
<dbReference type="PANTHER" id="PTHR35798:SF1">
    <property type="entry name" value="CELL DIVISION PROTEIN SEPF"/>
    <property type="match status" value="1"/>
</dbReference>
<dbReference type="PANTHER" id="PTHR35798">
    <property type="entry name" value="CELL DIVISION PROTEIN SEPF"/>
    <property type="match status" value="1"/>
</dbReference>
<dbReference type="HAMAP" id="MF_01197">
    <property type="entry name" value="SepF"/>
    <property type="match status" value="1"/>
</dbReference>
<dbReference type="InterPro" id="IPR038594">
    <property type="entry name" value="SepF-like_sf"/>
</dbReference>
<keyword evidence="5" id="KW-0963">Cytoplasm</keyword>
<reference evidence="8 10" key="2">
    <citation type="submission" date="2020-04" db="EMBL/GenBank/DDBJ databases">
        <authorList>
            <person name="Hitch T.C.A."/>
            <person name="Wylensek D."/>
            <person name="Clavel T."/>
        </authorList>
    </citation>
    <scope>NUCLEOTIDE SEQUENCE [LARGE SCALE GENOMIC DNA]</scope>
    <source>
        <strain evidence="8 10">WCA-386-APC-2A</strain>
    </source>
</reference>
<evidence type="ECO:0000256" key="4">
    <source>
        <dbReference type="ARBA" id="ARBA00044936"/>
    </source>
</evidence>
<dbReference type="Proteomes" id="UP000238358">
    <property type="component" value="Chromosome"/>
</dbReference>